<evidence type="ECO:0000256" key="4">
    <source>
        <dbReference type="SAM" id="SignalP"/>
    </source>
</evidence>
<keyword evidence="6" id="KW-1185">Reference proteome</keyword>
<keyword evidence="3 4" id="KW-0732">Signal</keyword>
<dbReference type="GO" id="GO:0042597">
    <property type="term" value="C:periplasmic space"/>
    <property type="evidence" value="ECO:0007669"/>
    <property type="project" value="UniProtKB-SubCell"/>
</dbReference>
<gene>
    <name evidence="5" type="ORF">J4H91_04470</name>
</gene>
<dbReference type="Pfam" id="PF13379">
    <property type="entry name" value="NMT1_2"/>
    <property type="match status" value="1"/>
</dbReference>
<evidence type="ECO:0000256" key="1">
    <source>
        <dbReference type="ARBA" id="ARBA00004418"/>
    </source>
</evidence>
<organism evidence="5 6">
    <name type="scientific">Leucobacter ruminantium</name>
    <dbReference type="NCBI Taxonomy" id="1289170"/>
    <lineage>
        <taxon>Bacteria</taxon>
        <taxon>Bacillati</taxon>
        <taxon>Actinomycetota</taxon>
        <taxon>Actinomycetes</taxon>
        <taxon>Micrococcales</taxon>
        <taxon>Microbacteriaceae</taxon>
        <taxon>Leucobacter</taxon>
    </lineage>
</organism>
<feature type="signal peptide" evidence="4">
    <location>
        <begin position="1"/>
        <end position="24"/>
    </location>
</feature>
<dbReference type="SUPFAM" id="SSF53850">
    <property type="entry name" value="Periplasmic binding protein-like II"/>
    <property type="match status" value="1"/>
</dbReference>
<dbReference type="Proteomes" id="UP000664398">
    <property type="component" value="Unassembled WGS sequence"/>
</dbReference>
<protein>
    <submittedName>
        <fullName evidence="5">ABC transporter substrate-binding protein</fullName>
    </submittedName>
</protein>
<dbReference type="RefSeq" id="WP_208045049.1">
    <property type="nucleotide sequence ID" value="NZ_JAGDYL010000005.1"/>
</dbReference>
<evidence type="ECO:0000256" key="3">
    <source>
        <dbReference type="ARBA" id="ARBA00022729"/>
    </source>
</evidence>
<accession>A0A939LWR2</accession>
<dbReference type="AlphaFoldDB" id="A0A939LWR2"/>
<dbReference type="Gene3D" id="3.40.190.10">
    <property type="entry name" value="Periplasmic binding protein-like II"/>
    <property type="match status" value="2"/>
</dbReference>
<comment type="similarity">
    <text evidence="2">Belongs to the bacterial solute-binding protein SsuA/TauA family.</text>
</comment>
<name>A0A939LWR2_9MICO</name>
<evidence type="ECO:0000313" key="6">
    <source>
        <dbReference type="Proteomes" id="UP000664398"/>
    </source>
</evidence>
<evidence type="ECO:0000256" key="2">
    <source>
        <dbReference type="ARBA" id="ARBA00010742"/>
    </source>
</evidence>
<dbReference type="PROSITE" id="PS51257">
    <property type="entry name" value="PROKAR_LIPOPROTEIN"/>
    <property type="match status" value="1"/>
</dbReference>
<dbReference type="EMBL" id="JAGDYL010000005">
    <property type="protein sequence ID" value="MBO1804573.1"/>
    <property type="molecule type" value="Genomic_DNA"/>
</dbReference>
<sequence length="330" mass="33904">MNTLKSRKMSGALALVLGAGLALAGCSNAADISEPVEDAPSDGELFELTVATLPIGDLGAYFYAEDNGIFEKHGLDITTETATGGSAAIAAMVAGDYDIVYSGADGAIKAFESGLPVRVISGANLNQPEGEKDSTGLIAAPGIASVEDIAGTAIGTNALGNINQVYTQEYLSENGVTDFEVVEIPFPEQVAALNSGQISASLLPEPFASQAIAEGATVLGYPYRTGADQSNLVGVYVSTEQTIESEAEAVEAFVAAMTEASEAANDKANRDALIESILSHTKLSGEVANAMVFVHFTTEAEAPQLQATADLLTKFGVFPGEVDVAGLIAE</sequence>
<comment type="caution">
    <text evidence="5">The sequence shown here is derived from an EMBL/GenBank/DDBJ whole genome shotgun (WGS) entry which is preliminary data.</text>
</comment>
<proteinExistence type="inferred from homology"/>
<evidence type="ECO:0000313" key="5">
    <source>
        <dbReference type="EMBL" id="MBO1804573.1"/>
    </source>
</evidence>
<feature type="chain" id="PRO_5039205229" evidence="4">
    <location>
        <begin position="25"/>
        <end position="330"/>
    </location>
</feature>
<comment type="subcellular location">
    <subcellularLocation>
        <location evidence="1">Periplasm</location>
    </subcellularLocation>
</comment>
<reference evidence="5" key="1">
    <citation type="submission" date="2021-03" db="EMBL/GenBank/DDBJ databases">
        <title>Leucobacter chromiisoli sp. nov., isolated from chromium-containing soil of chemical plant.</title>
        <authorList>
            <person name="Xu Z."/>
        </authorList>
    </citation>
    <scope>NUCLEOTIDE SEQUENCE</scope>
    <source>
        <strain evidence="5">A2</strain>
    </source>
</reference>
<dbReference type="PANTHER" id="PTHR30024:SF47">
    <property type="entry name" value="TAURINE-BINDING PERIPLASMIC PROTEIN"/>
    <property type="match status" value="1"/>
</dbReference>
<dbReference type="PANTHER" id="PTHR30024">
    <property type="entry name" value="ALIPHATIC SULFONATES-BINDING PROTEIN-RELATED"/>
    <property type="match status" value="1"/>
</dbReference>